<dbReference type="GO" id="GO:0016020">
    <property type="term" value="C:membrane"/>
    <property type="evidence" value="ECO:0007669"/>
    <property type="project" value="UniProtKB-SubCell"/>
</dbReference>
<keyword evidence="9" id="KW-0408">Iron</keyword>
<evidence type="ECO:0000256" key="6">
    <source>
        <dbReference type="ARBA" id="ARBA00022723"/>
    </source>
</evidence>
<evidence type="ECO:0000256" key="8">
    <source>
        <dbReference type="ARBA" id="ARBA00022989"/>
    </source>
</evidence>
<keyword evidence="4" id="KW-0349">Heme</keyword>
<keyword evidence="10 12" id="KW-0472">Membrane</keyword>
<feature type="domain" description="Cytochrome b561" evidence="13">
    <location>
        <begin position="37"/>
        <end position="255"/>
    </location>
</feature>
<dbReference type="EMBL" id="CADEPI010000070">
    <property type="protein sequence ID" value="CAB3372226.1"/>
    <property type="molecule type" value="Genomic_DNA"/>
</dbReference>
<organism evidence="14 15">
    <name type="scientific">Cloeon dipterum</name>
    <dbReference type="NCBI Taxonomy" id="197152"/>
    <lineage>
        <taxon>Eukaryota</taxon>
        <taxon>Metazoa</taxon>
        <taxon>Ecdysozoa</taxon>
        <taxon>Arthropoda</taxon>
        <taxon>Hexapoda</taxon>
        <taxon>Insecta</taxon>
        <taxon>Pterygota</taxon>
        <taxon>Palaeoptera</taxon>
        <taxon>Ephemeroptera</taxon>
        <taxon>Pisciforma</taxon>
        <taxon>Baetidae</taxon>
        <taxon>Cloeon</taxon>
    </lineage>
</organism>
<name>A0A8S1D354_9INSE</name>
<dbReference type="SMART" id="SM00665">
    <property type="entry name" value="B561"/>
    <property type="match status" value="1"/>
</dbReference>
<feature type="transmembrane region" description="Helical" evidence="12">
    <location>
        <begin position="70"/>
        <end position="91"/>
    </location>
</feature>
<reference evidence="14 15" key="1">
    <citation type="submission" date="2020-04" db="EMBL/GenBank/DDBJ databases">
        <authorList>
            <person name="Alioto T."/>
            <person name="Alioto T."/>
            <person name="Gomez Garrido J."/>
        </authorList>
    </citation>
    <scope>NUCLEOTIDE SEQUENCE [LARGE SCALE GENOMIC DNA]</scope>
</reference>
<keyword evidence="15" id="KW-1185">Reference proteome</keyword>
<dbReference type="Pfam" id="PF03188">
    <property type="entry name" value="Cytochrom_B561"/>
    <property type="match status" value="1"/>
</dbReference>
<feature type="transmembrane region" description="Helical" evidence="12">
    <location>
        <begin position="194"/>
        <end position="216"/>
    </location>
</feature>
<protein>
    <recommendedName>
        <fullName evidence="11">ascorbate ferrireductase (transmembrane)</fullName>
        <ecNumber evidence="11">7.2.1.3</ecNumber>
    </recommendedName>
</protein>
<evidence type="ECO:0000256" key="3">
    <source>
        <dbReference type="ARBA" id="ARBA00022448"/>
    </source>
</evidence>
<feature type="transmembrane region" description="Helical" evidence="12">
    <location>
        <begin position="228"/>
        <end position="252"/>
    </location>
</feature>
<evidence type="ECO:0000256" key="9">
    <source>
        <dbReference type="ARBA" id="ARBA00023004"/>
    </source>
</evidence>
<comment type="cofactor">
    <cofactor evidence="1">
        <name>heme b</name>
        <dbReference type="ChEBI" id="CHEBI:60344"/>
    </cofactor>
</comment>
<comment type="caution">
    <text evidence="14">The sequence shown here is derived from an EMBL/GenBank/DDBJ whole genome shotgun (WGS) entry which is preliminary data.</text>
</comment>
<evidence type="ECO:0000256" key="11">
    <source>
        <dbReference type="ARBA" id="ARBA00024225"/>
    </source>
</evidence>
<evidence type="ECO:0000256" key="10">
    <source>
        <dbReference type="ARBA" id="ARBA00023136"/>
    </source>
</evidence>
<keyword evidence="7" id="KW-0249">Electron transport</keyword>
<evidence type="ECO:0000256" key="2">
    <source>
        <dbReference type="ARBA" id="ARBA00004141"/>
    </source>
</evidence>
<feature type="transmembrane region" description="Helical" evidence="12">
    <location>
        <begin position="111"/>
        <end position="131"/>
    </location>
</feature>
<sequence length="261" mass="29367">MDSNNTVSALSEIPDVSNANKKLESRKSGQPSFRVAIFSLGDSLCHALAISMVVYFFWDCLNQSISSLTGWHASLFTLAYVFFMTEGLLIFLPHSVISRGWGHKHLIKLHWILELLGFIFLASGMTIIIVSKNQSNRRHFVSSHAITGLAAVILAVLVSLFGWWTRLDRQVPFIVFLGHSLKYHLGLKMSHLKLVHSALGVGSYGVGMAAQILGYFTHYYMNKHDAEWRVFLSVMTALLSLVAFLFASTSLYKRTRELLRK</sequence>
<proteinExistence type="predicted"/>
<evidence type="ECO:0000259" key="13">
    <source>
        <dbReference type="PROSITE" id="PS50939"/>
    </source>
</evidence>
<evidence type="ECO:0000256" key="5">
    <source>
        <dbReference type="ARBA" id="ARBA00022692"/>
    </source>
</evidence>
<evidence type="ECO:0000256" key="7">
    <source>
        <dbReference type="ARBA" id="ARBA00022982"/>
    </source>
</evidence>
<feature type="transmembrane region" description="Helical" evidence="12">
    <location>
        <begin position="143"/>
        <end position="164"/>
    </location>
</feature>
<keyword evidence="5 12" id="KW-0812">Transmembrane</keyword>
<evidence type="ECO:0000313" key="14">
    <source>
        <dbReference type="EMBL" id="CAB3372226.1"/>
    </source>
</evidence>
<dbReference type="InterPro" id="IPR006593">
    <property type="entry name" value="Cyt_b561/ferric_Rdtase_TM"/>
</dbReference>
<dbReference type="PROSITE" id="PS50939">
    <property type="entry name" value="CYTOCHROME_B561"/>
    <property type="match status" value="1"/>
</dbReference>
<dbReference type="PANTHER" id="PTHR15422:SF43">
    <property type="entry name" value="ASCORBATE FERRIREDUCTASE (TRANSMEMBRANE)"/>
    <property type="match status" value="1"/>
</dbReference>
<dbReference type="GO" id="GO:0140571">
    <property type="term" value="F:transmembrane ascorbate ferrireductase activity"/>
    <property type="evidence" value="ECO:0007669"/>
    <property type="project" value="UniProtKB-EC"/>
</dbReference>
<dbReference type="EC" id="7.2.1.3" evidence="11"/>
<dbReference type="InterPro" id="IPR045150">
    <property type="entry name" value="CYB561D1/2"/>
</dbReference>
<dbReference type="AlphaFoldDB" id="A0A8S1D354"/>
<comment type="subcellular location">
    <subcellularLocation>
        <location evidence="2">Membrane</location>
        <topology evidence="2">Multi-pass membrane protein</topology>
    </subcellularLocation>
</comment>
<evidence type="ECO:0000256" key="4">
    <source>
        <dbReference type="ARBA" id="ARBA00022617"/>
    </source>
</evidence>
<dbReference type="GO" id="GO:0046872">
    <property type="term" value="F:metal ion binding"/>
    <property type="evidence" value="ECO:0007669"/>
    <property type="project" value="UniProtKB-KW"/>
</dbReference>
<evidence type="ECO:0000313" key="15">
    <source>
        <dbReference type="Proteomes" id="UP000494165"/>
    </source>
</evidence>
<keyword evidence="6" id="KW-0479">Metal-binding</keyword>
<evidence type="ECO:0000256" key="12">
    <source>
        <dbReference type="SAM" id="Phobius"/>
    </source>
</evidence>
<dbReference type="Proteomes" id="UP000494165">
    <property type="component" value="Unassembled WGS sequence"/>
</dbReference>
<dbReference type="GO" id="GO:0140575">
    <property type="term" value="F:transmembrane monodehydroascorbate reductase activity"/>
    <property type="evidence" value="ECO:0007669"/>
    <property type="project" value="InterPro"/>
</dbReference>
<dbReference type="OrthoDB" id="432881at2759"/>
<feature type="transmembrane region" description="Helical" evidence="12">
    <location>
        <begin position="35"/>
        <end position="58"/>
    </location>
</feature>
<evidence type="ECO:0000256" key="1">
    <source>
        <dbReference type="ARBA" id="ARBA00001970"/>
    </source>
</evidence>
<accession>A0A8S1D354</accession>
<keyword evidence="3" id="KW-0813">Transport</keyword>
<dbReference type="Gene3D" id="1.20.120.1770">
    <property type="match status" value="1"/>
</dbReference>
<keyword evidence="8 12" id="KW-1133">Transmembrane helix</keyword>
<dbReference type="PANTHER" id="PTHR15422">
    <property type="entry name" value="OS05G0565100 PROTEIN"/>
    <property type="match status" value="1"/>
</dbReference>
<gene>
    <name evidence="14" type="ORF">CLODIP_2_CD10934</name>
</gene>